<dbReference type="Proteomes" id="UP001363010">
    <property type="component" value="Unassembled WGS sequence"/>
</dbReference>
<dbReference type="RefSeq" id="WP_340365768.1">
    <property type="nucleotide sequence ID" value="NZ_JBBKZV010000016.1"/>
</dbReference>
<comment type="caution">
    <text evidence="3">The sequence shown here is derived from an EMBL/GenBank/DDBJ whole genome shotgun (WGS) entry which is preliminary data.</text>
</comment>
<evidence type="ECO:0000313" key="4">
    <source>
        <dbReference type="Proteomes" id="UP001363010"/>
    </source>
</evidence>
<feature type="chain" id="PRO_5047260488" evidence="2">
    <location>
        <begin position="26"/>
        <end position="325"/>
    </location>
</feature>
<dbReference type="Gene3D" id="3.40.190.150">
    <property type="entry name" value="Bordetella uptake gene, domain 1"/>
    <property type="match status" value="1"/>
</dbReference>
<comment type="similarity">
    <text evidence="1">Belongs to the UPF0065 (bug) family.</text>
</comment>
<dbReference type="Gene3D" id="3.40.190.10">
    <property type="entry name" value="Periplasmic binding protein-like II"/>
    <property type="match status" value="1"/>
</dbReference>
<dbReference type="InterPro" id="IPR042100">
    <property type="entry name" value="Bug_dom1"/>
</dbReference>
<dbReference type="PANTHER" id="PTHR42928:SF5">
    <property type="entry name" value="BLR1237 PROTEIN"/>
    <property type="match status" value="1"/>
</dbReference>
<proteinExistence type="inferred from homology"/>
<protein>
    <submittedName>
        <fullName evidence="3">Tripartite tricarboxylate transporter substrate binding protein</fullName>
    </submittedName>
</protein>
<dbReference type="SUPFAM" id="SSF53850">
    <property type="entry name" value="Periplasmic binding protein-like II"/>
    <property type="match status" value="1"/>
</dbReference>
<dbReference type="Pfam" id="PF03401">
    <property type="entry name" value="TctC"/>
    <property type="match status" value="1"/>
</dbReference>
<dbReference type="PIRSF" id="PIRSF017082">
    <property type="entry name" value="YflP"/>
    <property type="match status" value="1"/>
</dbReference>
<gene>
    <name evidence="3" type="ORF">WKW80_22330</name>
</gene>
<dbReference type="EMBL" id="JBBKZV010000016">
    <property type="protein sequence ID" value="MEJ8824742.1"/>
    <property type="molecule type" value="Genomic_DNA"/>
</dbReference>
<evidence type="ECO:0000256" key="1">
    <source>
        <dbReference type="ARBA" id="ARBA00006987"/>
    </source>
</evidence>
<dbReference type="CDD" id="cd13578">
    <property type="entry name" value="PBP2_Bug27"/>
    <property type="match status" value="1"/>
</dbReference>
<evidence type="ECO:0000256" key="2">
    <source>
        <dbReference type="SAM" id="SignalP"/>
    </source>
</evidence>
<feature type="signal peptide" evidence="2">
    <location>
        <begin position="1"/>
        <end position="25"/>
    </location>
</feature>
<dbReference type="InterPro" id="IPR005064">
    <property type="entry name" value="BUG"/>
</dbReference>
<accession>A0ABU8W3V6</accession>
<sequence length="325" mass="33971">MIRIKNLLTALLVMAAALLGAPAVAADYPSRPIKIIVPYAAGGTIDVMARTLAPKLGTALGQPVVVENRPGGGTMIGADAVARADADGYTLFLGSNAAFTISPQIMPKMNYDPLHSFAAIGTLAAFPNLIVVKPDSPYKNLAEIVDAARKDPGKLSYASFGVGSTAQLSGEAIKVMAGVDIIEVPYKSGAQCVQAVLASEVTFGFDTAVGSVQRVKAGQLRALAATSGTRLSDLPQVPSITEAGYPTAEVIAWVGMFAPAATPAPVQKTLATALQKLMNDPEVKRQYASLGVQANYTDGEATMRMMRSEYVRFGVLVEKAKIKAQ</sequence>
<organism evidence="3 4">
    <name type="scientific">Variovorax humicola</name>
    <dbReference type="NCBI Taxonomy" id="1769758"/>
    <lineage>
        <taxon>Bacteria</taxon>
        <taxon>Pseudomonadati</taxon>
        <taxon>Pseudomonadota</taxon>
        <taxon>Betaproteobacteria</taxon>
        <taxon>Burkholderiales</taxon>
        <taxon>Comamonadaceae</taxon>
        <taxon>Variovorax</taxon>
    </lineage>
</organism>
<evidence type="ECO:0000313" key="3">
    <source>
        <dbReference type="EMBL" id="MEJ8824742.1"/>
    </source>
</evidence>
<dbReference type="PANTHER" id="PTHR42928">
    <property type="entry name" value="TRICARBOXYLATE-BINDING PROTEIN"/>
    <property type="match status" value="1"/>
</dbReference>
<name>A0ABU8W3V6_9BURK</name>
<reference evidence="3 4" key="1">
    <citation type="submission" date="2024-03" db="EMBL/GenBank/DDBJ databases">
        <title>Novel species of the genus Variovorax.</title>
        <authorList>
            <person name="Liu Q."/>
            <person name="Xin Y.-H."/>
        </authorList>
    </citation>
    <scope>NUCLEOTIDE SEQUENCE [LARGE SCALE GENOMIC DNA]</scope>
    <source>
        <strain evidence="3 4">KACC 18501</strain>
    </source>
</reference>
<keyword evidence="2" id="KW-0732">Signal</keyword>
<keyword evidence="4" id="KW-1185">Reference proteome</keyword>